<feature type="compositionally biased region" description="Polar residues" evidence="1">
    <location>
        <begin position="7"/>
        <end position="16"/>
    </location>
</feature>
<feature type="region of interest" description="Disordered" evidence="1">
    <location>
        <begin position="1"/>
        <end position="130"/>
    </location>
</feature>
<keyword evidence="2" id="KW-0472">Membrane</keyword>
<feature type="compositionally biased region" description="Basic residues" evidence="1">
    <location>
        <begin position="68"/>
        <end position="83"/>
    </location>
</feature>
<keyword evidence="2" id="KW-1133">Transmembrane helix</keyword>
<dbReference type="AlphaFoldDB" id="A0A1B7WIL3"/>
<organism evidence="3 4">
    <name type="scientific">Aphanizomenon flos-aquae WA102</name>
    <dbReference type="NCBI Taxonomy" id="1710896"/>
    <lineage>
        <taxon>Bacteria</taxon>
        <taxon>Bacillati</taxon>
        <taxon>Cyanobacteriota</taxon>
        <taxon>Cyanophyceae</taxon>
        <taxon>Nostocales</taxon>
        <taxon>Aphanizomenonaceae</taxon>
        <taxon>Aphanizomenon</taxon>
    </lineage>
</organism>
<evidence type="ECO:0000313" key="4">
    <source>
        <dbReference type="Proteomes" id="UP000092093"/>
    </source>
</evidence>
<evidence type="ECO:0000256" key="1">
    <source>
        <dbReference type="SAM" id="MobiDB-lite"/>
    </source>
</evidence>
<dbReference type="Proteomes" id="UP000092093">
    <property type="component" value="Unassembled WGS sequence"/>
</dbReference>
<name>A0A1B7WIL3_APHFL</name>
<gene>
    <name evidence="3" type="ORF">AN484_25330</name>
</gene>
<protein>
    <submittedName>
        <fullName evidence="3">Uncharacterized protein</fullName>
    </submittedName>
</protein>
<evidence type="ECO:0000313" key="3">
    <source>
        <dbReference type="EMBL" id="OBQ36978.1"/>
    </source>
</evidence>
<feature type="transmembrane region" description="Helical" evidence="2">
    <location>
        <begin position="157"/>
        <end position="179"/>
    </location>
</feature>
<feature type="compositionally biased region" description="Basic residues" evidence="1">
    <location>
        <begin position="101"/>
        <end position="123"/>
    </location>
</feature>
<comment type="caution">
    <text evidence="3">The sequence shown here is derived from an EMBL/GenBank/DDBJ whole genome shotgun (WGS) entry which is preliminary data.</text>
</comment>
<accession>A0A1B7WIL3</accession>
<keyword evidence="2" id="KW-0812">Transmembrane</keyword>
<sequence>MSRRCSRCTTAHTGSSPGAPATSRSRWAPARIPSPSAGLSLARTRQRRPPSLAAAAGRPTSPSGSPSRPRRPQRPRPPQRRRLPFPEPFSPLEGGFLHARDRPRRLGRRPRAATHHGRGHRRLSSPLLKPRDLQPRDLGGALWRRHFRQPPRGPNRFITYMCVLYCLTPRGKILVMSTIPYLCIQINQCSFSCCLVIIYLHLYIFVCI</sequence>
<evidence type="ECO:0000256" key="2">
    <source>
        <dbReference type="SAM" id="Phobius"/>
    </source>
</evidence>
<dbReference type="EMBL" id="LJOW01000283">
    <property type="protein sequence ID" value="OBQ36978.1"/>
    <property type="molecule type" value="Genomic_DNA"/>
</dbReference>
<proteinExistence type="predicted"/>
<feature type="transmembrane region" description="Helical" evidence="2">
    <location>
        <begin position="185"/>
        <end position="206"/>
    </location>
</feature>
<feature type="compositionally biased region" description="Low complexity" evidence="1">
    <location>
        <begin position="58"/>
        <end position="67"/>
    </location>
</feature>
<reference evidence="3 4" key="1">
    <citation type="submission" date="2015-09" db="EMBL/GenBank/DDBJ databases">
        <title>Aphanizomenon flos-aquae WA102.</title>
        <authorList>
            <person name="Driscoll C."/>
        </authorList>
    </citation>
    <scope>NUCLEOTIDE SEQUENCE [LARGE SCALE GENOMIC DNA]</scope>
    <source>
        <strain evidence="3">WA102</strain>
    </source>
</reference>